<dbReference type="EMBL" id="QLNT01000017">
    <property type="protein sequence ID" value="KAF3066266.1"/>
    <property type="molecule type" value="Genomic_DNA"/>
</dbReference>
<feature type="non-terminal residue" evidence="3">
    <location>
        <position position="1"/>
    </location>
</feature>
<keyword evidence="2" id="KW-0812">Transmembrane</keyword>
<feature type="transmembrane region" description="Helical" evidence="2">
    <location>
        <begin position="73"/>
        <end position="92"/>
    </location>
</feature>
<evidence type="ECO:0000313" key="3">
    <source>
        <dbReference type="EMBL" id="KAF3066266.1"/>
    </source>
</evidence>
<proteinExistence type="predicted"/>
<keyword evidence="2" id="KW-1133">Transmembrane helix</keyword>
<name>A0A9P4XAJ9_9HYPO</name>
<gene>
    <name evidence="3" type="ORF">CFAM422_009472</name>
</gene>
<comment type="caution">
    <text evidence="3">The sequence shown here is derived from an EMBL/GenBank/DDBJ whole genome shotgun (WGS) entry which is preliminary data.</text>
</comment>
<sequence>YCARRVGLKTSAISIGGYHRVIRGFYSTLADSNGLDGEGCCVSRPKARPEAHNQCLCLAWGPQPFRTPSRQNLPVLLIICVCVCVYVFLLDIRLPNTGGGERVAKQRLSMVMASAPAWGIPSGVHWHTRRSVASAGPVWLASRGPVECCTGTLAAATRYEYWHGGRPRTVQHCASTAQRCMHMLTWALQHGSMAGRTFVLRTGMTNTGRGKRMSTWASLSDAVDVDVGIDRPKRLSNPIPVSSAALFGYSVHVSTVLYPLMEWMDIRVEHQLAKFSRLMEPTDRISPLISPPNRFQMSSSWSGSIYSHPAQGPLNFAAAHEPCQSCQARGCTNGKGSAVVPRTESGVHVRSAALSSTTWRSEHARRGQQS</sequence>
<keyword evidence="2" id="KW-0472">Membrane</keyword>
<dbReference type="AlphaFoldDB" id="A0A9P4XAJ9"/>
<accession>A0A9P4XAJ9</accession>
<dbReference type="Proteomes" id="UP000801864">
    <property type="component" value="Unassembled WGS sequence"/>
</dbReference>
<protein>
    <submittedName>
        <fullName evidence="3">Uncharacterized protein</fullName>
    </submittedName>
</protein>
<keyword evidence="4" id="KW-1185">Reference proteome</keyword>
<evidence type="ECO:0000256" key="2">
    <source>
        <dbReference type="SAM" id="Phobius"/>
    </source>
</evidence>
<evidence type="ECO:0000313" key="4">
    <source>
        <dbReference type="Proteomes" id="UP000801864"/>
    </source>
</evidence>
<feature type="region of interest" description="Disordered" evidence="1">
    <location>
        <begin position="351"/>
        <end position="370"/>
    </location>
</feature>
<organism evidence="3 4">
    <name type="scientific">Trichoderma lentiforme</name>
    <dbReference type="NCBI Taxonomy" id="1567552"/>
    <lineage>
        <taxon>Eukaryota</taxon>
        <taxon>Fungi</taxon>
        <taxon>Dikarya</taxon>
        <taxon>Ascomycota</taxon>
        <taxon>Pezizomycotina</taxon>
        <taxon>Sordariomycetes</taxon>
        <taxon>Hypocreomycetidae</taxon>
        <taxon>Hypocreales</taxon>
        <taxon>Hypocreaceae</taxon>
        <taxon>Trichoderma</taxon>
    </lineage>
</organism>
<evidence type="ECO:0000256" key="1">
    <source>
        <dbReference type="SAM" id="MobiDB-lite"/>
    </source>
</evidence>
<feature type="compositionally biased region" description="Basic and acidic residues" evidence="1">
    <location>
        <begin position="360"/>
        <end position="370"/>
    </location>
</feature>
<reference evidence="3 4" key="1">
    <citation type="submission" date="2018-06" db="EMBL/GenBank/DDBJ databases">
        <title>Genome analysis of cellulolytic fungus Trichoderma lentiforme CFAM-422.</title>
        <authorList>
            <person name="Steindorff A.S."/>
            <person name="Formighieri E.F."/>
            <person name="Midorikawa G.E.O."/>
            <person name="Tamietti M.S."/>
            <person name="Ramos E.Z."/>
            <person name="Silva A.S."/>
            <person name="Bon E.P.S."/>
            <person name="Mendes T.D."/>
            <person name="Damaso M.C.T."/>
            <person name="Favaro L.C.L."/>
        </authorList>
    </citation>
    <scope>NUCLEOTIDE SEQUENCE [LARGE SCALE GENOMIC DNA]</scope>
    <source>
        <strain evidence="3 4">CFAM-422</strain>
    </source>
</reference>